<gene>
    <name evidence="1" type="ORF">M9458_049800</name>
</gene>
<reference evidence="1 2" key="1">
    <citation type="submission" date="2024-05" db="EMBL/GenBank/DDBJ databases">
        <title>Genome sequencing and assembly of Indian major carp, Cirrhinus mrigala (Hamilton, 1822).</title>
        <authorList>
            <person name="Mohindra V."/>
            <person name="Chowdhury L.M."/>
            <person name="Lal K."/>
            <person name="Jena J.K."/>
        </authorList>
    </citation>
    <scope>NUCLEOTIDE SEQUENCE [LARGE SCALE GENOMIC DNA]</scope>
    <source>
        <strain evidence="1">CM1030</strain>
        <tissue evidence="1">Blood</tissue>
    </source>
</reference>
<keyword evidence="2" id="KW-1185">Reference proteome</keyword>
<dbReference type="Proteomes" id="UP001529510">
    <property type="component" value="Unassembled WGS sequence"/>
</dbReference>
<protein>
    <submittedName>
        <fullName evidence="1">Uncharacterized protein</fullName>
    </submittedName>
</protein>
<evidence type="ECO:0000313" key="2">
    <source>
        <dbReference type="Proteomes" id="UP001529510"/>
    </source>
</evidence>
<proteinExistence type="predicted"/>
<feature type="non-terminal residue" evidence="1">
    <location>
        <position position="169"/>
    </location>
</feature>
<dbReference type="PANTHER" id="PTHR13650:SF0">
    <property type="entry name" value="SPATACSIN"/>
    <property type="match status" value="1"/>
</dbReference>
<comment type="caution">
    <text evidence="1">The sequence shown here is derived from an EMBL/GenBank/DDBJ whole genome shotgun (WGS) entry which is preliminary data.</text>
</comment>
<dbReference type="EMBL" id="JAMKFB020000025">
    <property type="protein sequence ID" value="KAL0155537.1"/>
    <property type="molecule type" value="Genomic_DNA"/>
</dbReference>
<feature type="non-terminal residue" evidence="1">
    <location>
        <position position="1"/>
    </location>
</feature>
<name>A0ABD0N021_CIRMR</name>
<organism evidence="1 2">
    <name type="scientific">Cirrhinus mrigala</name>
    <name type="common">Mrigala</name>
    <dbReference type="NCBI Taxonomy" id="683832"/>
    <lineage>
        <taxon>Eukaryota</taxon>
        <taxon>Metazoa</taxon>
        <taxon>Chordata</taxon>
        <taxon>Craniata</taxon>
        <taxon>Vertebrata</taxon>
        <taxon>Euteleostomi</taxon>
        <taxon>Actinopterygii</taxon>
        <taxon>Neopterygii</taxon>
        <taxon>Teleostei</taxon>
        <taxon>Ostariophysi</taxon>
        <taxon>Cypriniformes</taxon>
        <taxon>Cyprinidae</taxon>
        <taxon>Labeoninae</taxon>
        <taxon>Labeonini</taxon>
        <taxon>Cirrhinus</taxon>
    </lineage>
</organism>
<accession>A0ABD0N021</accession>
<dbReference type="AlphaFoldDB" id="A0ABD0N021"/>
<evidence type="ECO:0000313" key="1">
    <source>
        <dbReference type="EMBL" id="KAL0155537.1"/>
    </source>
</evidence>
<dbReference type="PANTHER" id="PTHR13650">
    <property type="entry name" value="SPATACSIN"/>
    <property type="match status" value="1"/>
</dbReference>
<dbReference type="InterPro" id="IPR028103">
    <property type="entry name" value="Spatacsin"/>
</dbReference>
<sequence length="169" mass="18920">EPLESDSELVQLQERCLLLGLAGHWLSRREPPPPVPRLAALEKRQWESRTHWLVLHTALERESLFAPSALSEDSFQNLLKEFSFSKMAALDDPAYLSLDGLPAAEDDCVLSGGERKALAALVAQLLDEGGVNEASRVCRYFGLFHKDMWLVLNLNCTVLMEKPDAVCHH</sequence>